<gene>
    <name evidence="1" type="ORF">LMG23994_06430</name>
</gene>
<organism evidence="1 2">
    <name type="scientific">Cupriavidus pinatubonensis</name>
    <dbReference type="NCBI Taxonomy" id="248026"/>
    <lineage>
        <taxon>Bacteria</taxon>
        <taxon>Pseudomonadati</taxon>
        <taxon>Pseudomonadota</taxon>
        <taxon>Betaproteobacteria</taxon>
        <taxon>Burkholderiales</taxon>
        <taxon>Burkholderiaceae</taxon>
        <taxon>Cupriavidus</taxon>
    </lineage>
</organism>
<evidence type="ECO:0000313" key="2">
    <source>
        <dbReference type="Proteomes" id="UP000701702"/>
    </source>
</evidence>
<dbReference type="Proteomes" id="UP000701702">
    <property type="component" value="Unassembled WGS sequence"/>
</dbReference>
<keyword evidence="2" id="KW-1185">Reference proteome</keyword>
<reference evidence="1 2" key="1">
    <citation type="submission" date="2021-08" db="EMBL/GenBank/DDBJ databases">
        <authorList>
            <person name="Peeters C."/>
        </authorList>
    </citation>
    <scope>NUCLEOTIDE SEQUENCE [LARGE SCALE GENOMIC DNA]</scope>
    <source>
        <strain evidence="1 2">LMG 23994</strain>
    </source>
</reference>
<name>A0ABM8Y2A7_9BURK</name>
<accession>A0ABM8Y2A7</accession>
<sequence>MRHSPPRPFRALEQITVTTPCSKVRKDAERRSRDTPPQVKLRLISSRSLSLGYAAVADAAIHDIPGLEMSKLAHATDTCVLLGTRNRLDQTI</sequence>
<evidence type="ECO:0000313" key="1">
    <source>
        <dbReference type="EMBL" id="CAG9186888.1"/>
    </source>
</evidence>
<protein>
    <submittedName>
        <fullName evidence="1">Uncharacterized protein</fullName>
    </submittedName>
</protein>
<proteinExistence type="predicted"/>
<comment type="caution">
    <text evidence="1">The sequence shown here is derived from an EMBL/GenBank/DDBJ whole genome shotgun (WGS) entry which is preliminary data.</text>
</comment>
<dbReference type="EMBL" id="CAJZAF010000055">
    <property type="protein sequence ID" value="CAG9186888.1"/>
    <property type="molecule type" value="Genomic_DNA"/>
</dbReference>